<evidence type="ECO:0000313" key="1">
    <source>
        <dbReference type="EMBL" id="TPN89312.1"/>
    </source>
</evidence>
<organism evidence="1 2">
    <name type="scientific">Aquimarina algicola</name>
    <dbReference type="NCBI Taxonomy" id="2589995"/>
    <lineage>
        <taxon>Bacteria</taxon>
        <taxon>Pseudomonadati</taxon>
        <taxon>Bacteroidota</taxon>
        <taxon>Flavobacteriia</taxon>
        <taxon>Flavobacteriales</taxon>
        <taxon>Flavobacteriaceae</taxon>
        <taxon>Aquimarina</taxon>
    </lineage>
</organism>
<dbReference type="AlphaFoldDB" id="A0A504JKH4"/>
<evidence type="ECO:0000313" key="2">
    <source>
        <dbReference type="Proteomes" id="UP000315540"/>
    </source>
</evidence>
<sequence>MKFLSIIMFLFLTITHYDNDDVLIKDIRASFKICDQSKENAEEFYSKTKKALQNKKNIYKGYHGAALALKASYCWNPISKVSYFNKGKKMVDDAIRKDIDDIELRMIRLSIQSNAPKIAGYYKNIAEDKEFIEKNIDKVTQKDLESYIRGYMEYSDVFSK</sequence>
<dbReference type="EMBL" id="VFWZ01000001">
    <property type="protein sequence ID" value="TPN89312.1"/>
    <property type="molecule type" value="Genomic_DNA"/>
</dbReference>
<reference evidence="1 2" key="1">
    <citation type="submission" date="2019-06" db="EMBL/GenBank/DDBJ databases">
        <authorList>
            <person name="Meng X."/>
        </authorList>
    </citation>
    <scope>NUCLEOTIDE SEQUENCE [LARGE SCALE GENOMIC DNA]</scope>
    <source>
        <strain evidence="1 2">M625</strain>
    </source>
</reference>
<keyword evidence="2" id="KW-1185">Reference proteome</keyword>
<name>A0A504JKH4_9FLAO</name>
<gene>
    <name evidence="1" type="ORF">FHK87_03535</name>
</gene>
<proteinExistence type="predicted"/>
<protein>
    <submittedName>
        <fullName evidence="1">Uncharacterized protein</fullName>
    </submittedName>
</protein>
<comment type="caution">
    <text evidence="1">The sequence shown here is derived from an EMBL/GenBank/DDBJ whole genome shotgun (WGS) entry which is preliminary data.</text>
</comment>
<dbReference type="RefSeq" id="WP_140589827.1">
    <property type="nucleotide sequence ID" value="NZ_VFWZ01000001.1"/>
</dbReference>
<dbReference type="OrthoDB" id="663842at2"/>
<dbReference type="Proteomes" id="UP000315540">
    <property type="component" value="Unassembled WGS sequence"/>
</dbReference>
<accession>A0A504JKH4</accession>